<dbReference type="Proteomes" id="UP000612899">
    <property type="component" value="Unassembled WGS sequence"/>
</dbReference>
<organism evidence="1 2">
    <name type="scientific">Rhizocola hellebori</name>
    <dbReference type="NCBI Taxonomy" id="1392758"/>
    <lineage>
        <taxon>Bacteria</taxon>
        <taxon>Bacillati</taxon>
        <taxon>Actinomycetota</taxon>
        <taxon>Actinomycetes</taxon>
        <taxon>Micromonosporales</taxon>
        <taxon>Micromonosporaceae</taxon>
        <taxon>Rhizocola</taxon>
    </lineage>
</organism>
<dbReference type="Gene3D" id="3.40.50.2000">
    <property type="entry name" value="Glycogen Phosphorylase B"/>
    <property type="match status" value="1"/>
</dbReference>
<protein>
    <recommendedName>
        <fullName evidence="3">Glycosyltransferase</fullName>
    </recommendedName>
</protein>
<dbReference type="SUPFAM" id="SSF53756">
    <property type="entry name" value="UDP-Glycosyltransferase/glycogen phosphorylase"/>
    <property type="match status" value="1"/>
</dbReference>
<gene>
    <name evidence="1" type="ORF">Rhe02_92860</name>
</gene>
<dbReference type="AlphaFoldDB" id="A0A8J3QHH4"/>
<comment type="caution">
    <text evidence="1">The sequence shown here is derived from an EMBL/GenBank/DDBJ whole genome shotgun (WGS) entry which is preliminary data.</text>
</comment>
<keyword evidence="2" id="KW-1185">Reference proteome</keyword>
<accession>A0A8J3QHH4</accession>
<proteinExistence type="predicted"/>
<sequence length="335" mass="36680">MHSRTSLWQVPETCGWNKYVEDGADAIAQLSWTILRPGVCQDVPTAAASQAWEGPTPAVVHVHWPEKLATALGSDKAVSLIRHLKQRGARVVQTIHNVAPHETAASQPWFQGMIDTLTDGVHFFSAEHELQARASRPGLPKACVIFPHPLYTSVPLTRVGCFGRIREYKRTADFASALLADPDLPVQLVVLGYADSQDTAERLRALADTDSRLLLQPEFVAAPDFEAAVASVDWVAMPYRSLHSSGVLVTALQAGRRLLSPKPLGGTELYGSYDAERWLVVDPWTDEAAVRALSRVIASSRAALGLPTWATAARELVSFYSALRARPPRMYPEES</sequence>
<reference evidence="1" key="1">
    <citation type="submission" date="2021-01" db="EMBL/GenBank/DDBJ databases">
        <title>Whole genome shotgun sequence of Rhizocola hellebori NBRC 109834.</title>
        <authorList>
            <person name="Komaki H."/>
            <person name="Tamura T."/>
        </authorList>
    </citation>
    <scope>NUCLEOTIDE SEQUENCE</scope>
    <source>
        <strain evidence="1">NBRC 109834</strain>
    </source>
</reference>
<evidence type="ECO:0000313" key="2">
    <source>
        <dbReference type="Proteomes" id="UP000612899"/>
    </source>
</evidence>
<dbReference type="RefSeq" id="WP_239124499.1">
    <property type="nucleotide sequence ID" value="NZ_BONY01000123.1"/>
</dbReference>
<evidence type="ECO:0008006" key="3">
    <source>
        <dbReference type="Google" id="ProtNLM"/>
    </source>
</evidence>
<dbReference type="EMBL" id="BONY01000123">
    <property type="protein sequence ID" value="GIH11219.1"/>
    <property type="molecule type" value="Genomic_DNA"/>
</dbReference>
<evidence type="ECO:0000313" key="1">
    <source>
        <dbReference type="EMBL" id="GIH11219.1"/>
    </source>
</evidence>
<name>A0A8J3QHH4_9ACTN</name>